<evidence type="ECO:0008006" key="3">
    <source>
        <dbReference type="Google" id="ProtNLM"/>
    </source>
</evidence>
<dbReference type="InterPro" id="IPR013783">
    <property type="entry name" value="Ig-like_fold"/>
</dbReference>
<evidence type="ECO:0000313" key="2">
    <source>
        <dbReference type="Proteomes" id="UP000037982"/>
    </source>
</evidence>
<reference evidence="2" key="1">
    <citation type="submission" date="2015-07" db="EMBL/GenBank/DDBJ databases">
        <authorList>
            <person name="Ju K.-S."/>
            <person name="Doroghazi J.R."/>
            <person name="Metcalf W.W."/>
        </authorList>
    </citation>
    <scope>NUCLEOTIDE SEQUENCE [LARGE SCALE GENOMIC DNA]</scope>
    <source>
        <strain evidence="2">NRRL ISP-5002</strain>
    </source>
</reference>
<evidence type="ECO:0000313" key="1">
    <source>
        <dbReference type="EMBL" id="KPC62879.1"/>
    </source>
</evidence>
<dbReference type="Gene3D" id="2.60.40.10">
    <property type="entry name" value="Immunoglobulins"/>
    <property type="match status" value="1"/>
</dbReference>
<sequence>MSLHIDSIEPPQGEEGQQWVTLRGELDQVTTVCWGDAELSAKDWYEETYPDGHTELDVTVPAGRGTVHVVAFGGGEKSNDVEFTYV</sequence>
<dbReference type="PATRIC" id="fig|66876.3.peg.3674"/>
<dbReference type="AlphaFoldDB" id="A0A0N0GZM6"/>
<organism evidence="1 2">
    <name type="scientific">Streptomyces chattanoogensis</name>
    <dbReference type="NCBI Taxonomy" id="66876"/>
    <lineage>
        <taxon>Bacteria</taxon>
        <taxon>Bacillati</taxon>
        <taxon>Actinomycetota</taxon>
        <taxon>Actinomycetes</taxon>
        <taxon>Kitasatosporales</taxon>
        <taxon>Streptomycetaceae</taxon>
        <taxon>Streptomyces</taxon>
    </lineage>
</organism>
<name>A0A0N0GZM6_9ACTN</name>
<gene>
    <name evidence="1" type="ORF">ADL29_16800</name>
</gene>
<dbReference type="GO" id="GO:0005975">
    <property type="term" value="P:carbohydrate metabolic process"/>
    <property type="evidence" value="ECO:0007669"/>
    <property type="project" value="UniProtKB-ARBA"/>
</dbReference>
<protein>
    <recommendedName>
        <fullName evidence="3">IPT/TIG domain-containing protein</fullName>
    </recommendedName>
</protein>
<comment type="caution">
    <text evidence="1">The sequence shown here is derived from an EMBL/GenBank/DDBJ whole genome shotgun (WGS) entry which is preliminary data.</text>
</comment>
<dbReference type="EMBL" id="LGKG01000135">
    <property type="protein sequence ID" value="KPC62879.1"/>
    <property type="molecule type" value="Genomic_DNA"/>
</dbReference>
<accession>A0A0N0GZM6</accession>
<dbReference type="Proteomes" id="UP000037982">
    <property type="component" value="Unassembled WGS sequence"/>
</dbReference>
<keyword evidence="2" id="KW-1185">Reference proteome</keyword>
<dbReference type="RefSeq" id="WP_053924438.1">
    <property type="nucleotide sequence ID" value="NZ_LGKG01000135.1"/>
</dbReference>
<proteinExistence type="predicted"/>